<comment type="subunit">
    <text evidence="13">Binds DNA as a homodimer. Interacts with SRO9 and YDJ1. In the absence of heme, binds to at least four cellular proteins, including YDJ1 and SRO9, forming a high-molecular-weight complex (HMC) which results in repression of its activity and dictates its DNA-binding specificity.</text>
</comment>
<dbReference type="GO" id="GO:0000978">
    <property type="term" value="F:RNA polymerase II cis-regulatory region sequence-specific DNA binding"/>
    <property type="evidence" value="ECO:0007669"/>
    <property type="project" value="TreeGrafter"/>
</dbReference>
<dbReference type="Gene3D" id="4.10.240.10">
    <property type="entry name" value="Zn(2)-C6 fungal-type DNA-binding domain"/>
    <property type="match status" value="1"/>
</dbReference>
<evidence type="ECO:0000256" key="3">
    <source>
        <dbReference type="ARBA" id="ARBA00022723"/>
    </source>
</evidence>
<keyword evidence="2" id="KW-0349">Heme</keyword>
<dbReference type="GO" id="GO:0005634">
    <property type="term" value="C:nucleus"/>
    <property type="evidence" value="ECO:0007669"/>
    <property type="project" value="UniProtKB-SubCell"/>
</dbReference>
<dbReference type="SUPFAM" id="SSF57701">
    <property type="entry name" value="Zn2/Cys6 DNA-binding domain"/>
    <property type="match status" value="1"/>
</dbReference>
<dbReference type="SMART" id="SM00906">
    <property type="entry name" value="Fungal_trans"/>
    <property type="match status" value="1"/>
</dbReference>
<feature type="compositionally biased region" description="Polar residues" evidence="18">
    <location>
        <begin position="445"/>
        <end position="458"/>
    </location>
</feature>
<keyword evidence="4" id="KW-0677">Repeat</keyword>
<evidence type="ECO:0000256" key="8">
    <source>
        <dbReference type="ARBA" id="ARBA00023054"/>
    </source>
</evidence>
<evidence type="ECO:0000259" key="19">
    <source>
        <dbReference type="PROSITE" id="PS50048"/>
    </source>
</evidence>
<keyword evidence="11" id="KW-0804">Transcription</keyword>
<dbReference type="Proteomes" id="UP001161438">
    <property type="component" value="Chromosome 12"/>
</dbReference>
<evidence type="ECO:0000256" key="9">
    <source>
        <dbReference type="ARBA" id="ARBA00023125"/>
    </source>
</evidence>
<dbReference type="CDD" id="cd12148">
    <property type="entry name" value="fungal_TF_MHR"/>
    <property type="match status" value="1"/>
</dbReference>
<keyword evidence="21" id="KW-1185">Reference proteome</keyword>
<dbReference type="GO" id="GO:0006351">
    <property type="term" value="P:DNA-templated transcription"/>
    <property type="evidence" value="ECO:0007669"/>
    <property type="project" value="InterPro"/>
</dbReference>
<feature type="region of interest" description="Disordered" evidence="18">
    <location>
        <begin position="1413"/>
        <end position="1433"/>
    </location>
</feature>
<dbReference type="Gene3D" id="1.20.5.170">
    <property type="match status" value="1"/>
</dbReference>
<protein>
    <recommendedName>
        <fullName evidence="14">Heme-responsive zinc finger transcription factor HAP1</fullName>
    </recommendedName>
    <alternativeName>
        <fullName evidence="16">CYP1 activatory protein</fullName>
    </alternativeName>
    <alternativeName>
        <fullName evidence="15">Heme activator protein 1</fullName>
    </alternativeName>
</protein>
<evidence type="ECO:0000256" key="7">
    <source>
        <dbReference type="ARBA" id="ARBA00023015"/>
    </source>
</evidence>
<feature type="coiled-coil region" evidence="17">
    <location>
        <begin position="106"/>
        <end position="133"/>
    </location>
</feature>
<evidence type="ECO:0000256" key="16">
    <source>
        <dbReference type="ARBA" id="ARBA00043020"/>
    </source>
</evidence>
<evidence type="ECO:0000256" key="11">
    <source>
        <dbReference type="ARBA" id="ARBA00023163"/>
    </source>
</evidence>
<dbReference type="InterPro" id="IPR007219">
    <property type="entry name" value="XnlR_reg_dom"/>
</dbReference>
<keyword evidence="8 17" id="KW-0175">Coiled coil</keyword>
<feature type="compositionally biased region" description="Polar residues" evidence="18">
    <location>
        <begin position="166"/>
        <end position="175"/>
    </location>
</feature>
<sequence>MSNTPYNSSVPSIASMTQSSVQRSPNMHGATTPGTNGSNSPPLHMSSDSSKIKRKRNRIPLSCTICRKRKVKCDKFRPHCQQCTKTGVAHLCHYMEQTWAEEAEKELLKDNELKKLRERVKSLEKTLSKVHSSPSSNSLKSYNTPESSNLFIGSDENTALVNTNMGSASSVSHIPQQQQQQHHQEFSKSGDANSNSSTLSISKKYDNDELDLTKDFDLLHIKSNGTIHLGATHWLSIMKGDPYLKLLWGHIFAMREKLNEWYYQKNSYSKLKSSKCPITHAQVPSSAAAATNTNTRKCPVDHAAFASGMMASKEETPVSRKCPVDHTMFSSGMVPPREDTSSQKRCPVDHTMYSAGMIPPREDTSSQKRCPVDHTMFTAGMMPPKEETPSPFSTKHMIDHNKHTMNPPQSKCPVDHRNYTKDFPSDMGNSSPTLTGRCPIDHSNMKNATAFPTSSHNTIQHHQPQSRSHSRSHPSQKRKQDSYMTESEVLATLCEMLPPKRVIALFIEKFFKHLYPAIPILDEQNFKNHVNQMLSLSSINPTVNNFGMGMPSSSSLENQPITQINLPKLSDSCNLGILIIILRLTWLSIPSNSCDVDLGEESGSFLVPNESSSMSASALTSMAKEESLLLKYETPVEALELCQKYLIKFDELSSISNNNVNLTTVQFAIFYNFYMKSASNDLTTLTNTNNTGIANPGHDSESHQILLSNITQMAFSCGLHRDPDNFPQLNATIPTTTQDMPNNGNKKMNSNTNASLNNSMTATTTTNSSSRSGSADSRSGSIPVSKKENQVSIERFKHTWRKIWYYIVSMDVNQSLSLGSPRLLRNLRDFSDTKLPSASRIDYVRDIKELIIVKNFTLFFQIDLCIIAVLNHILNVSLARSVRKFELDSLINLLKNLTYGTENVNDVVSSLINKGLLPTSEGGSVDSNSDEIYGLPKLPDILNHGQHNQNLYADGRAASSSDIDKKLDLPHESTTRALFFSKHMTIRMLLYLLNYILFTHYEPMGSEDPGTNILAKEYAQEALNFAMDGYRNCMIFFNNIRNTNSLFDYMNVILSYPCLDIGHRSLQFIVCLILRAKCGPLTGMRESSIITNGTSSGFNSSVEDEDVKIKQESSDELKKDDFMKDVNLDSGDSLAEILMSRMLLFQKLTKQLSKKYNYAIRMNKSTGFFVSLLDTPSKKSDSKSGNGSFMLGNWKHPKVSNMSGFLAGDKDQLQRCPVYQDALGFVSPPGTNEGSAPIQGLALQNSTARMGGTQLPPIRSYKPITYTSSNLRRMKETGEAEAKRRRFNDGYVDNNEIPRGISPKPSSGLSSVQPLLSSFSMNQLGGNTIPTVPSLTNITSQMGALPSLDRITTSQINLPDPSRDEAFDNSIKQMTPITNAFMNNNNSIPSSTMNGNMNVSGAGTANTDTSVNGSALSTLTSPQNSDLASNSATQYNPDLEDFLMQNSNFNGLMINPSSLVEVVGGYNDPNNLGRNDAVDFLPVDNVEIDGLVDFYRADFPIWE</sequence>
<feature type="compositionally biased region" description="Polar residues" evidence="18">
    <location>
        <begin position="32"/>
        <end position="49"/>
    </location>
</feature>
<evidence type="ECO:0000313" key="20">
    <source>
        <dbReference type="EMBL" id="CAI4035168.1"/>
    </source>
</evidence>
<keyword evidence="10" id="KW-0010">Activator</keyword>
<feature type="region of interest" description="Disordered" evidence="18">
    <location>
        <begin position="1"/>
        <end position="55"/>
    </location>
</feature>
<dbReference type="InterPro" id="IPR001138">
    <property type="entry name" value="Zn2Cys6_DnaBD"/>
</dbReference>
<evidence type="ECO:0000256" key="17">
    <source>
        <dbReference type="SAM" id="Coils"/>
    </source>
</evidence>
<keyword evidence="9" id="KW-0238">DNA-binding</keyword>
<feature type="compositionally biased region" description="Basic residues" evidence="18">
    <location>
        <begin position="468"/>
        <end position="477"/>
    </location>
</feature>
<keyword evidence="12" id="KW-0539">Nucleus</keyword>
<dbReference type="CDD" id="cd14655">
    <property type="entry name" value="ZIP_Hap1"/>
    <property type="match status" value="1"/>
</dbReference>
<keyword evidence="5" id="KW-0862">Zinc</keyword>
<feature type="domain" description="Zn(2)-C6 fungal-type" evidence="19">
    <location>
        <begin position="62"/>
        <end position="94"/>
    </location>
</feature>
<keyword evidence="3" id="KW-0479">Metal-binding</keyword>
<feature type="region of interest" description="Disordered" evidence="18">
    <location>
        <begin position="726"/>
        <end position="786"/>
    </location>
</feature>
<dbReference type="PROSITE" id="PS50048">
    <property type="entry name" value="ZN2_CY6_FUNGAL_2"/>
    <property type="match status" value="1"/>
</dbReference>
<dbReference type="InterPro" id="IPR046347">
    <property type="entry name" value="bZIP_sf"/>
</dbReference>
<dbReference type="PANTHER" id="PTHR31944">
    <property type="entry name" value="HEME-RESPONSIVE ZINC FINGER TRANSCRIPTION FACTOR HAP1"/>
    <property type="match status" value="1"/>
</dbReference>
<dbReference type="GeneID" id="80920022"/>
<dbReference type="RefSeq" id="XP_056078288.1">
    <property type="nucleotide sequence ID" value="XM_056224361.1"/>
</dbReference>
<proteinExistence type="predicted"/>
<name>A0AA35IQR8_SACMI</name>
<feature type="region of interest" description="Disordered" evidence="18">
    <location>
        <begin position="1290"/>
        <end position="1309"/>
    </location>
</feature>
<evidence type="ECO:0000256" key="6">
    <source>
        <dbReference type="ARBA" id="ARBA00023004"/>
    </source>
</evidence>
<evidence type="ECO:0000256" key="15">
    <source>
        <dbReference type="ARBA" id="ARBA00041327"/>
    </source>
</evidence>
<evidence type="ECO:0000256" key="5">
    <source>
        <dbReference type="ARBA" id="ARBA00022833"/>
    </source>
</evidence>
<feature type="compositionally biased region" description="Polar residues" evidence="18">
    <location>
        <begin position="190"/>
        <end position="200"/>
    </location>
</feature>
<dbReference type="GO" id="GO:0045892">
    <property type="term" value="P:negative regulation of DNA-templated transcription"/>
    <property type="evidence" value="ECO:0007669"/>
    <property type="project" value="UniProtKB-ARBA"/>
</dbReference>
<dbReference type="GO" id="GO:0071456">
    <property type="term" value="P:cellular response to hypoxia"/>
    <property type="evidence" value="ECO:0007669"/>
    <property type="project" value="UniProtKB-ARBA"/>
</dbReference>
<evidence type="ECO:0000256" key="13">
    <source>
        <dbReference type="ARBA" id="ARBA00038668"/>
    </source>
</evidence>
<feature type="region of interest" description="Disordered" evidence="18">
    <location>
        <begin position="166"/>
        <end position="200"/>
    </location>
</feature>
<dbReference type="Pfam" id="PF00172">
    <property type="entry name" value="Zn_clus"/>
    <property type="match status" value="1"/>
</dbReference>
<dbReference type="EMBL" id="OX365768">
    <property type="protein sequence ID" value="CAI4035168.1"/>
    <property type="molecule type" value="Genomic_DNA"/>
</dbReference>
<accession>A0AA35IQR8</accession>
<evidence type="ECO:0000256" key="1">
    <source>
        <dbReference type="ARBA" id="ARBA00004123"/>
    </source>
</evidence>
<evidence type="ECO:0000256" key="18">
    <source>
        <dbReference type="SAM" id="MobiDB-lite"/>
    </source>
</evidence>
<feature type="region of interest" description="Disordered" evidence="18">
    <location>
        <begin position="419"/>
        <end position="484"/>
    </location>
</feature>
<dbReference type="SMART" id="SM00066">
    <property type="entry name" value="GAL4"/>
    <property type="match status" value="1"/>
</dbReference>
<dbReference type="PROSITE" id="PS00463">
    <property type="entry name" value="ZN2_CY6_FUNGAL_1"/>
    <property type="match status" value="1"/>
</dbReference>
<organism evidence="20 21">
    <name type="scientific">Saccharomyces mikatae IFO 1815</name>
    <dbReference type="NCBI Taxonomy" id="226126"/>
    <lineage>
        <taxon>Eukaryota</taxon>
        <taxon>Fungi</taxon>
        <taxon>Dikarya</taxon>
        <taxon>Ascomycota</taxon>
        <taxon>Saccharomycotina</taxon>
        <taxon>Saccharomycetes</taxon>
        <taxon>Saccharomycetales</taxon>
        <taxon>Saccharomycetaceae</taxon>
        <taxon>Saccharomyces</taxon>
    </lineage>
</organism>
<dbReference type="FunFam" id="4.10.240.10:FF:000014">
    <property type="entry name" value="HAP1p Zinc finger transcription factor"/>
    <property type="match status" value="1"/>
</dbReference>
<keyword evidence="6" id="KW-0408">Iron</keyword>
<dbReference type="SUPFAM" id="SSF57959">
    <property type="entry name" value="Leucine zipper domain"/>
    <property type="match status" value="1"/>
</dbReference>
<dbReference type="GO" id="GO:0008270">
    <property type="term" value="F:zinc ion binding"/>
    <property type="evidence" value="ECO:0007669"/>
    <property type="project" value="InterPro"/>
</dbReference>
<evidence type="ECO:0000313" key="21">
    <source>
        <dbReference type="Proteomes" id="UP001161438"/>
    </source>
</evidence>
<dbReference type="GO" id="GO:0001228">
    <property type="term" value="F:DNA-binding transcription activator activity, RNA polymerase II-specific"/>
    <property type="evidence" value="ECO:0007669"/>
    <property type="project" value="TreeGrafter"/>
</dbReference>
<evidence type="ECO:0000256" key="14">
    <source>
        <dbReference type="ARBA" id="ARBA00040064"/>
    </source>
</evidence>
<gene>
    <name evidence="20" type="primary">SMKI12G3130</name>
    <name evidence="20" type="ORF">SMKI_12G3130</name>
</gene>
<feature type="compositionally biased region" description="Polar residues" evidence="18">
    <location>
        <begin position="1"/>
        <end position="25"/>
    </location>
</feature>
<dbReference type="InterPro" id="IPR051430">
    <property type="entry name" value="Fungal_TF_Env_Response"/>
</dbReference>
<keyword evidence="7" id="KW-0805">Transcription regulation</keyword>
<dbReference type="PANTHER" id="PTHR31944:SF131">
    <property type="entry name" value="HEME-RESPONSIVE ZINC FINGER TRANSCRIPTION FACTOR HAP1"/>
    <property type="match status" value="1"/>
</dbReference>
<reference evidence="20" key="1">
    <citation type="submission" date="2022-10" db="EMBL/GenBank/DDBJ databases">
        <authorList>
            <person name="Byrne P K."/>
        </authorList>
    </citation>
    <scope>NUCLEOTIDE SEQUENCE</scope>
    <source>
        <strain evidence="20">IFO1815</strain>
    </source>
</reference>
<dbReference type="InterPro" id="IPR036864">
    <property type="entry name" value="Zn2-C6_fun-type_DNA-bd_sf"/>
</dbReference>
<feature type="compositionally biased region" description="Polar residues" evidence="18">
    <location>
        <begin position="727"/>
        <end position="741"/>
    </location>
</feature>
<evidence type="ECO:0000256" key="10">
    <source>
        <dbReference type="ARBA" id="ARBA00023159"/>
    </source>
</evidence>
<evidence type="ECO:0000256" key="4">
    <source>
        <dbReference type="ARBA" id="ARBA00022737"/>
    </source>
</evidence>
<evidence type="ECO:0000256" key="12">
    <source>
        <dbReference type="ARBA" id="ARBA00023242"/>
    </source>
</evidence>
<evidence type="ECO:0000256" key="2">
    <source>
        <dbReference type="ARBA" id="ARBA00022617"/>
    </source>
</evidence>
<comment type="subcellular location">
    <subcellularLocation>
        <location evidence="1">Nucleus</location>
    </subcellularLocation>
</comment>
<dbReference type="CDD" id="cd00067">
    <property type="entry name" value="GAL4"/>
    <property type="match status" value="1"/>
</dbReference>
<feature type="compositionally biased region" description="Low complexity" evidence="18">
    <location>
        <begin position="742"/>
        <end position="781"/>
    </location>
</feature>